<gene>
    <name evidence="3" type="ORF">I5M27_18175</name>
</gene>
<feature type="domain" description="Secretion system C-terminal sorting" evidence="2">
    <location>
        <begin position="827"/>
        <end position="900"/>
    </location>
</feature>
<evidence type="ECO:0000313" key="3">
    <source>
        <dbReference type="EMBL" id="MBK0404924.1"/>
    </source>
</evidence>
<dbReference type="InterPro" id="IPR026444">
    <property type="entry name" value="Secre_tail"/>
</dbReference>
<dbReference type="RefSeq" id="WP_200507819.1">
    <property type="nucleotide sequence ID" value="NZ_JAEHFX010000013.1"/>
</dbReference>
<dbReference type="InterPro" id="IPR013783">
    <property type="entry name" value="Ig-like_fold"/>
</dbReference>
<dbReference type="Pfam" id="PF18962">
    <property type="entry name" value="Por_Secre_tail"/>
    <property type="match status" value="1"/>
</dbReference>
<feature type="signal peptide" evidence="1">
    <location>
        <begin position="1"/>
        <end position="19"/>
    </location>
</feature>
<dbReference type="NCBIfam" id="TIGR04183">
    <property type="entry name" value="Por_Secre_tail"/>
    <property type="match status" value="1"/>
</dbReference>
<comment type="caution">
    <text evidence="3">The sequence shown here is derived from an EMBL/GenBank/DDBJ whole genome shotgun (WGS) entry which is preliminary data.</text>
</comment>
<dbReference type="Gene3D" id="2.60.40.3080">
    <property type="match status" value="1"/>
</dbReference>
<feature type="chain" id="PRO_5045442033" evidence="1">
    <location>
        <begin position="20"/>
        <end position="901"/>
    </location>
</feature>
<dbReference type="Proteomes" id="UP000644147">
    <property type="component" value="Unassembled WGS sequence"/>
</dbReference>
<name>A0ABS1C6C6_9BACT</name>
<sequence length="901" mass="94737">MKKLYLVIWLMATSILSQAQTTIVVPAGNPTGTTERRPIASFYGYERSHMLYLGSEIGTSGTINAIGFYVQANTLAASATLPVQIYIKQSTATSITASTVAAAETGATLVYNGNLNIGAAAVGTWLTIPLSTPFPYTGGANNLEIVAESNGGGSGLFGSTAITYRTNTTTGTLLQNWNQDSSPPTGTGTTYSNRPNVQLSFIPTAPTEMGISAINLNSGCGLTAQTPVCVTINNFGTAAQSNVPVSYTINGGTPVTAVFPGPLASGASASFCFPTNANLATPGTYVVSATISLPGDVLASNNTATKTITSIPSVSTFPYSENFENGPGGWLASGTSSSWAHGTPAGTVINSAASGTKAWKTSLSGTYNNSEQSRVVGPCFNFSSLTGDPDFEMKIWWNMENNYDKAALQSSIDGGLTWQHVGAFGDPNNWYNNNSSSGPGVGGVYVGWSGRNSSSNGSNGWVKAKHKLTGLAGQSSVLLRVAFSSDGSGQDDGFAFDDIRIGDNSNNLSVNSFVPLTQICGFGASEKVEVMIENLGGVAVSNYTVQYRITNPSGVVGNWVTGPAGPTLQPDTQVPYIFTNQPANLTAAGAYSIEVRITNNQGNDPEPANNNLTYNITNALYSNFPVNLDFETAQTSLASARKITNLNSAITEVAATGFGATASKGLIMDGIDNPKWVVPVGTTNAWDHNPDFFSAVYICLGPTNIGSDSLRLTFDLKQFYKASAYNTNFRVTVNGRQVDVLVDGVKDNTLNPPFAGYDTLDAPWKKVVVDLTPYKNKGGLQIGLESSVKEAYANGNGTANVLDNILVERVTVVNGVKENILQSNVVVFPNPSNGLFNLKVPVTTRNYSVEVMDLTGKLVKQQTVTNNAGTTQLNLNGTAKGIYILKIASEGNVATRKLIVE</sequence>
<evidence type="ECO:0000256" key="1">
    <source>
        <dbReference type="SAM" id="SignalP"/>
    </source>
</evidence>
<keyword evidence="4" id="KW-1185">Reference proteome</keyword>
<dbReference type="EMBL" id="JAEHFX010000013">
    <property type="protein sequence ID" value="MBK0404924.1"/>
    <property type="molecule type" value="Genomic_DNA"/>
</dbReference>
<dbReference type="Gene3D" id="2.60.120.260">
    <property type="entry name" value="Galactose-binding domain-like"/>
    <property type="match status" value="1"/>
</dbReference>
<keyword evidence="1" id="KW-0732">Signal</keyword>
<dbReference type="Pfam" id="PF20773">
    <property type="entry name" value="InhA-like_MAM"/>
    <property type="match status" value="1"/>
</dbReference>
<proteinExistence type="predicted"/>
<accession>A0ABS1C6C6</accession>
<organism evidence="3 4">
    <name type="scientific">Adhaeribacter terrigena</name>
    <dbReference type="NCBI Taxonomy" id="2793070"/>
    <lineage>
        <taxon>Bacteria</taxon>
        <taxon>Pseudomonadati</taxon>
        <taxon>Bacteroidota</taxon>
        <taxon>Cytophagia</taxon>
        <taxon>Cytophagales</taxon>
        <taxon>Hymenobacteraceae</taxon>
        <taxon>Adhaeribacter</taxon>
    </lineage>
</organism>
<reference evidence="3 4" key="1">
    <citation type="submission" date="2020-12" db="EMBL/GenBank/DDBJ databases">
        <title>Bacterial novel species Adhaeribacter sp. BT258 isolated from soil.</title>
        <authorList>
            <person name="Jung H.-Y."/>
        </authorList>
    </citation>
    <scope>NUCLEOTIDE SEQUENCE [LARGE SCALE GENOMIC DNA]</scope>
    <source>
        <strain evidence="3 4">BT258</strain>
    </source>
</reference>
<protein>
    <submittedName>
        <fullName evidence="3">T9SS type A sorting domain-containing protein</fullName>
    </submittedName>
</protein>
<evidence type="ECO:0000259" key="2">
    <source>
        <dbReference type="Pfam" id="PF18962"/>
    </source>
</evidence>
<evidence type="ECO:0000313" key="4">
    <source>
        <dbReference type="Proteomes" id="UP000644147"/>
    </source>
</evidence>
<dbReference type="Gene3D" id="2.60.40.10">
    <property type="entry name" value="Immunoglobulins"/>
    <property type="match status" value="1"/>
</dbReference>